<dbReference type="OrthoDB" id="2735536at2759"/>
<evidence type="ECO:0000313" key="4">
    <source>
        <dbReference type="EMBL" id="RDW61966.1"/>
    </source>
</evidence>
<dbReference type="AlphaFoldDB" id="A0A3D8QJG6"/>
<dbReference type="EMBL" id="PDLM01000014">
    <property type="protein sequence ID" value="RDW61966.1"/>
    <property type="molecule type" value="Genomic_DNA"/>
</dbReference>
<reference evidence="4 5" key="1">
    <citation type="journal article" date="2018" name="IMA Fungus">
        <title>IMA Genome-F 9: Draft genome sequence of Annulohypoxylon stygium, Aspergillus mulundensis, Berkeleyomyces basicola (syn. Thielaviopsis basicola), Ceratocystis smalleyi, two Cercospora beticola strains, Coleophoma cylindrospora, Fusarium fracticaudum, Phialophora cf. hyalina, and Morchella septimelata.</title>
        <authorList>
            <person name="Wingfield B.D."/>
            <person name="Bills G.F."/>
            <person name="Dong Y."/>
            <person name="Huang W."/>
            <person name="Nel W.J."/>
            <person name="Swalarsk-Parry B.S."/>
            <person name="Vaghefi N."/>
            <person name="Wilken P.M."/>
            <person name="An Z."/>
            <person name="de Beer Z.W."/>
            <person name="De Vos L."/>
            <person name="Chen L."/>
            <person name="Duong T.A."/>
            <person name="Gao Y."/>
            <person name="Hammerbacher A."/>
            <person name="Kikkert J.R."/>
            <person name="Li Y."/>
            <person name="Li H."/>
            <person name="Li K."/>
            <person name="Li Q."/>
            <person name="Liu X."/>
            <person name="Ma X."/>
            <person name="Naidoo K."/>
            <person name="Pethybridge S.J."/>
            <person name="Sun J."/>
            <person name="Steenkamp E.T."/>
            <person name="van der Nest M.A."/>
            <person name="van Wyk S."/>
            <person name="Wingfield M.J."/>
            <person name="Xiong C."/>
            <person name="Yue Q."/>
            <person name="Zhang X."/>
        </authorList>
    </citation>
    <scope>NUCLEOTIDE SEQUENCE [LARGE SCALE GENOMIC DNA]</scope>
    <source>
        <strain evidence="4 5">BP6252</strain>
    </source>
</reference>
<feature type="domain" description="NAD-dependent epimerase/dehydratase" evidence="3">
    <location>
        <begin position="4"/>
        <end position="259"/>
    </location>
</feature>
<dbReference type="PANTHER" id="PTHR10366:SF564">
    <property type="entry name" value="STEROL-4-ALPHA-CARBOXYLATE 3-DEHYDROGENASE, DECARBOXYLATING"/>
    <property type="match status" value="1"/>
</dbReference>
<dbReference type="SUPFAM" id="SSF51735">
    <property type="entry name" value="NAD(P)-binding Rossmann-fold domains"/>
    <property type="match status" value="1"/>
</dbReference>
<gene>
    <name evidence="4" type="ORF">BP6252_11399</name>
</gene>
<dbReference type="Proteomes" id="UP000256645">
    <property type="component" value="Unassembled WGS sequence"/>
</dbReference>
<dbReference type="CDD" id="cd05227">
    <property type="entry name" value="AR_SDR_e"/>
    <property type="match status" value="1"/>
</dbReference>
<evidence type="ECO:0000256" key="1">
    <source>
        <dbReference type="ARBA" id="ARBA00023002"/>
    </source>
</evidence>
<dbReference type="InterPro" id="IPR050425">
    <property type="entry name" value="NAD(P)_dehydrat-like"/>
</dbReference>
<comment type="similarity">
    <text evidence="2">Belongs to the NAD(P)-dependent epimerase/dehydratase family. Dihydroflavonol-4-reductase subfamily.</text>
</comment>
<dbReference type="Pfam" id="PF01370">
    <property type="entry name" value="Epimerase"/>
    <property type="match status" value="1"/>
</dbReference>
<keyword evidence="1" id="KW-0560">Oxidoreductase</keyword>
<keyword evidence="5" id="KW-1185">Reference proteome</keyword>
<protein>
    <recommendedName>
        <fullName evidence="3">NAD-dependent epimerase/dehydratase domain-containing protein</fullName>
    </recommendedName>
</protein>
<name>A0A3D8QJG6_9HELO</name>
<proteinExistence type="inferred from homology"/>
<dbReference type="PANTHER" id="PTHR10366">
    <property type="entry name" value="NAD DEPENDENT EPIMERASE/DEHYDRATASE"/>
    <property type="match status" value="1"/>
</dbReference>
<dbReference type="GO" id="GO:0016616">
    <property type="term" value="F:oxidoreductase activity, acting on the CH-OH group of donors, NAD or NADP as acceptor"/>
    <property type="evidence" value="ECO:0007669"/>
    <property type="project" value="TreeGrafter"/>
</dbReference>
<evidence type="ECO:0000259" key="3">
    <source>
        <dbReference type="Pfam" id="PF01370"/>
    </source>
</evidence>
<dbReference type="InterPro" id="IPR036291">
    <property type="entry name" value="NAD(P)-bd_dom_sf"/>
</dbReference>
<evidence type="ECO:0000256" key="2">
    <source>
        <dbReference type="ARBA" id="ARBA00023445"/>
    </source>
</evidence>
<dbReference type="InterPro" id="IPR001509">
    <property type="entry name" value="Epimerase_deHydtase"/>
</dbReference>
<dbReference type="STRING" id="1849047.A0A3D8QJG6"/>
<dbReference type="FunFam" id="3.40.50.720:FF:000191">
    <property type="entry name" value="Methylglyoxal reductase (NADPH-dependent)"/>
    <property type="match status" value="1"/>
</dbReference>
<sequence>MTRILLTGGSGFLAAHILELLLKEGHSVVTTVRSQSKADKIKETFPSYTKEHLDFAIVEDVAKPDAFDSVVVSNPPFEAVIHTASPFHFAATNIQKELLDPAVVGTTSILKAVKASAPAVKRVVITSSFAALANVAKGDWPEHTYTEEDWNPMTVEEALANVYMGYAGSKAFAEKAAWDFIKTESPSFSLATINPTLIFGPIFPKLHSLSSLNTSNALTYAITQGAAKEKIPDMGGHCWVDVRDVALAHVRAIDAAGAENQRFFLTANENFNNRTVVDIIRKNFPEYQSSLPSESVEGGNYPPGGIYKTDNSKSTRVLGIKYHDLETAIVDTVKSFKAAS</sequence>
<comment type="caution">
    <text evidence="4">The sequence shown here is derived from an EMBL/GenBank/DDBJ whole genome shotgun (WGS) entry which is preliminary data.</text>
</comment>
<accession>A0A3D8QJG6</accession>
<dbReference type="Gene3D" id="3.40.50.720">
    <property type="entry name" value="NAD(P)-binding Rossmann-like Domain"/>
    <property type="match status" value="1"/>
</dbReference>
<organism evidence="4 5">
    <name type="scientific">Coleophoma cylindrospora</name>
    <dbReference type="NCBI Taxonomy" id="1849047"/>
    <lineage>
        <taxon>Eukaryota</taxon>
        <taxon>Fungi</taxon>
        <taxon>Dikarya</taxon>
        <taxon>Ascomycota</taxon>
        <taxon>Pezizomycotina</taxon>
        <taxon>Leotiomycetes</taxon>
        <taxon>Helotiales</taxon>
        <taxon>Dermateaceae</taxon>
        <taxon>Coleophoma</taxon>
    </lineage>
</organism>
<evidence type="ECO:0000313" key="5">
    <source>
        <dbReference type="Proteomes" id="UP000256645"/>
    </source>
</evidence>